<keyword evidence="2" id="KW-0067">ATP-binding</keyword>
<feature type="domain" description="HTH luxR-type" evidence="4">
    <location>
        <begin position="864"/>
        <end position="933"/>
    </location>
</feature>
<dbReference type="GO" id="GO:0005524">
    <property type="term" value="F:ATP binding"/>
    <property type="evidence" value="ECO:0007669"/>
    <property type="project" value="UniProtKB-KW"/>
</dbReference>
<dbReference type="InterPro" id="IPR011990">
    <property type="entry name" value="TPR-like_helical_dom_sf"/>
</dbReference>
<evidence type="ECO:0000259" key="4">
    <source>
        <dbReference type="PROSITE" id="PS50043"/>
    </source>
</evidence>
<dbReference type="InterPro" id="IPR016032">
    <property type="entry name" value="Sig_transdc_resp-reg_C-effctor"/>
</dbReference>
<evidence type="ECO:0000256" key="3">
    <source>
        <dbReference type="SAM" id="Coils"/>
    </source>
</evidence>
<dbReference type="SUPFAM" id="SSF46894">
    <property type="entry name" value="C-terminal effector domain of the bipartite response regulators"/>
    <property type="match status" value="1"/>
</dbReference>
<dbReference type="Pfam" id="PF13191">
    <property type="entry name" value="AAA_16"/>
    <property type="match status" value="1"/>
</dbReference>
<dbReference type="PANTHER" id="PTHR16305:SF35">
    <property type="entry name" value="TRANSCRIPTIONAL ACTIVATOR DOMAIN"/>
    <property type="match status" value="1"/>
</dbReference>
<reference evidence="5" key="1">
    <citation type="submission" date="2021-01" db="EMBL/GenBank/DDBJ databases">
        <title>Whole genome shotgun sequence of Acrocarpospora phusangensis NBRC 108782.</title>
        <authorList>
            <person name="Komaki H."/>
            <person name="Tamura T."/>
        </authorList>
    </citation>
    <scope>NUCLEOTIDE SEQUENCE</scope>
    <source>
        <strain evidence="5">NBRC 108782</strain>
    </source>
</reference>
<dbReference type="GO" id="GO:0004016">
    <property type="term" value="F:adenylate cyclase activity"/>
    <property type="evidence" value="ECO:0007669"/>
    <property type="project" value="TreeGrafter"/>
</dbReference>
<name>A0A919UNM3_9ACTN</name>
<evidence type="ECO:0000256" key="1">
    <source>
        <dbReference type="ARBA" id="ARBA00022741"/>
    </source>
</evidence>
<gene>
    <name evidence="5" type="ORF">Aph01nite_69760</name>
</gene>
<dbReference type="GO" id="GO:0006355">
    <property type="term" value="P:regulation of DNA-templated transcription"/>
    <property type="evidence" value="ECO:0007669"/>
    <property type="project" value="InterPro"/>
</dbReference>
<keyword evidence="6" id="KW-1185">Reference proteome</keyword>
<comment type="caution">
    <text evidence="5">The sequence shown here is derived from an EMBL/GenBank/DDBJ whole genome shotgun (WGS) entry which is preliminary data.</text>
</comment>
<dbReference type="PROSITE" id="PS00622">
    <property type="entry name" value="HTH_LUXR_1"/>
    <property type="match status" value="1"/>
</dbReference>
<keyword evidence="1" id="KW-0547">Nucleotide-binding</keyword>
<protein>
    <submittedName>
        <fullName evidence="5">LuxR family transcriptional regulator</fullName>
    </submittedName>
</protein>
<dbReference type="CDD" id="cd06170">
    <property type="entry name" value="LuxR_C_like"/>
    <property type="match status" value="1"/>
</dbReference>
<evidence type="ECO:0000313" key="5">
    <source>
        <dbReference type="EMBL" id="GIH28666.1"/>
    </source>
</evidence>
<dbReference type="SMART" id="SM00421">
    <property type="entry name" value="HTH_LUXR"/>
    <property type="match status" value="1"/>
</dbReference>
<dbReference type="SUPFAM" id="SSF48452">
    <property type="entry name" value="TPR-like"/>
    <property type="match status" value="1"/>
</dbReference>
<dbReference type="PROSITE" id="PS50043">
    <property type="entry name" value="HTH_LUXR_2"/>
    <property type="match status" value="1"/>
</dbReference>
<accession>A0A919UNM3</accession>
<dbReference type="InterPro" id="IPR036388">
    <property type="entry name" value="WH-like_DNA-bd_sf"/>
</dbReference>
<dbReference type="AlphaFoldDB" id="A0A919UNM3"/>
<proteinExistence type="predicted"/>
<dbReference type="InterPro" id="IPR027417">
    <property type="entry name" value="P-loop_NTPase"/>
</dbReference>
<dbReference type="Proteomes" id="UP000640052">
    <property type="component" value="Unassembled WGS sequence"/>
</dbReference>
<dbReference type="Gene3D" id="1.10.10.10">
    <property type="entry name" value="Winged helix-like DNA-binding domain superfamily/Winged helix DNA-binding domain"/>
    <property type="match status" value="1"/>
</dbReference>
<dbReference type="PANTHER" id="PTHR16305">
    <property type="entry name" value="TESTICULAR SOLUBLE ADENYLYL CYCLASE"/>
    <property type="match status" value="1"/>
</dbReference>
<dbReference type="PRINTS" id="PR00038">
    <property type="entry name" value="HTHLUXR"/>
</dbReference>
<dbReference type="SUPFAM" id="SSF52540">
    <property type="entry name" value="P-loop containing nucleoside triphosphate hydrolases"/>
    <property type="match status" value="1"/>
</dbReference>
<evidence type="ECO:0000256" key="2">
    <source>
        <dbReference type="ARBA" id="ARBA00022840"/>
    </source>
</evidence>
<dbReference type="GO" id="GO:0005737">
    <property type="term" value="C:cytoplasm"/>
    <property type="evidence" value="ECO:0007669"/>
    <property type="project" value="TreeGrafter"/>
</dbReference>
<dbReference type="InterPro" id="IPR041664">
    <property type="entry name" value="AAA_16"/>
</dbReference>
<evidence type="ECO:0000313" key="6">
    <source>
        <dbReference type="Proteomes" id="UP000640052"/>
    </source>
</evidence>
<dbReference type="InterPro" id="IPR000792">
    <property type="entry name" value="Tscrpt_reg_LuxR_C"/>
</dbReference>
<dbReference type="GO" id="GO:0003677">
    <property type="term" value="F:DNA binding"/>
    <property type="evidence" value="ECO:0007669"/>
    <property type="project" value="InterPro"/>
</dbReference>
<feature type="coiled-coil region" evidence="3">
    <location>
        <begin position="744"/>
        <end position="803"/>
    </location>
</feature>
<keyword evidence="3" id="KW-0175">Coiled coil</keyword>
<dbReference type="EMBL" id="BOOA01000089">
    <property type="protein sequence ID" value="GIH28666.1"/>
    <property type="molecule type" value="Genomic_DNA"/>
</dbReference>
<dbReference type="Gene3D" id="1.25.40.10">
    <property type="entry name" value="Tetratricopeptide repeat domain"/>
    <property type="match status" value="1"/>
</dbReference>
<organism evidence="5 6">
    <name type="scientific">Acrocarpospora phusangensis</name>
    <dbReference type="NCBI Taxonomy" id="1070424"/>
    <lineage>
        <taxon>Bacteria</taxon>
        <taxon>Bacillati</taxon>
        <taxon>Actinomycetota</taxon>
        <taxon>Actinomycetes</taxon>
        <taxon>Streptosporangiales</taxon>
        <taxon>Streptosporangiaceae</taxon>
        <taxon>Acrocarpospora</taxon>
    </lineage>
</organism>
<sequence length="933" mass="99605">MGGVDGLFERGRELDELDAHFVRVTAGEGRLVVVEGPAGIGKSRLLTEIRRRAEGSMRVLSARGSGLEGEFAFGVVRQLFEAELRGPERREALLAGAAAPAAAIFGELGSGADGGGATFASLHGLYWLVLNLAEDAPLLLAVDDLHWCDRPSLLFLAYLARRLESQPILLLMGLRDTEPGTDPTLIGEITHDPGAIRIRPRPLTGSGVAEFIRDRLGVAPDDGFLAVCHESTGGNPLLLSQLVTALRSEGVHPDAGNVGRVTAIGPRAVSRTVLLRLARLPADARAVAQAVAVLGDGAGIPAVAKLAGVEEARAADATRGLAHSDILRPELPLSFVHPLVRDAIYHELSPGERELQHARAAALLRDHAAPAEQVAAQLLHTSPRGERWAADLLREAARDATHAGAADSAVAYLRRALDDMPAGRDRGRLLLELGAAEAFTSGPAAAKHLALAYEELPDPASRAAAAGLLGRALLFLGRPEEAGAIALRAAGELPDDLADLRMGLEALEFMTIIFMAGDPQRLSRLRPYRHLPTGGPGSRMLAAMAAWEAVCTDGDAYECAALALAALADDHLRTADPALIVFAAIVTLVITDRPEVTDVWQPFIADTHRRGSLFSAASIHLWHGFSHLRRGDLAAAEESLRAAEGQFTLWGHADDSVAICRTFLAEVLHERGRSADVSSLLVRLGTVDPGKNTTGWWLGTRAVLLLADGRAEEAVAVADALAAYSEAIPHPGRLWWRSMKAEALDRLDRRAEAVELARQELEVTRAFGAPGSLGRSLRVLGTLERDEDRLREAVAVLERSTARLEYAKALAALGSTLRRAKKPTEAREPLRRALEVASACGAERLAEQVRAELHACGARPRRDALSGVQSLTPGERRVVDLAAAGRTNRDIAQELYVTPGTVEVHLSNAYRKLGIRSRSELDRVLTAAVASIS</sequence>
<dbReference type="Pfam" id="PF00196">
    <property type="entry name" value="GerE"/>
    <property type="match status" value="1"/>
</dbReference>